<evidence type="ECO:0000313" key="1">
    <source>
        <dbReference type="EMBL" id="KAI4326911.1"/>
    </source>
</evidence>
<accession>A0ACB9MV93</accession>
<evidence type="ECO:0000313" key="2">
    <source>
        <dbReference type="Proteomes" id="UP000828941"/>
    </source>
</evidence>
<keyword evidence="2" id="KW-1185">Reference proteome</keyword>
<name>A0ACB9MV93_BAUVA</name>
<comment type="caution">
    <text evidence="1">The sequence shown here is derived from an EMBL/GenBank/DDBJ whole genome shotgun (WGS) entry which is preliminary data.</text>
</comment>
<gene>
    <name evidence="1" type="ORF">L6164_019430</name>
</gene>
<proteinExistence type="predicted"/>
<reference evidence="1 2" key="1">
    <citation type="journal article" date="2022" name="DNA Res.">
        <title>Chromosomal-level genome assembly of the orchid tree Bauhinia variegata (Leguminosae; Cercidoideae) supports the allotetraploid origin hypothesis of Bauhinia.</title>
        <authorList>
            <person name="Zhong Y."/>
            <person name="Chen Y."/>
            <person name="Zheng D."/>
            <person name="Pang J."/>
            <person name="Liu Y."/>
            <person name="Luo S."/>
            <person name="Meng S."/>
            <person name="Qian L."/>
            <person name="Wei D."/>
            <person name="Dai S."/>
            <person name="Zhou R."/>
        </authorList>
    </citation>
    <scope>NUCLEOTIDE SEQUENCE [LARGE SCALE GENOMIC DNA]</scope>
    <source>
        <strain evidence="1">BV-YZ2020</strain>
    </source>
</reference>
<protein>
    <submittedName>
        <fullName evidence="1">Uncharacterized protein</fullName>
    </submittedName>
</protein>
<sequence length="143" mass="15709">MIKVLSCLVKHLRAGMFNIRASPPRNLPASHRIHSTQLLLSSTTSTVIVLIMRGLVALLPAEKRFIRLYRFKGSWGTVATSAPKKQEDNKSDKGGLVTKEKMDPIVTFTRPPPLPPLLGPLVAISLLETWSSRDTDDDGVQGP</sequence>
<dbReference type="Proteomes" id="UP000828941">
    <property type="component" value="Chromosome 8"/>
</dbReference>
<dbReference type="EMBL" id="CM039433">
    <property type="protein sequence ID" value="KAI4326911.1"/>
    <property type="molecule type" value="Genomic_DNA"/>
</dbReference>
<organism evidence="1 2">
    <name type="scientific">Bauhinia variegata</name>
    <name type="common">Purple orchid tree</name>
    <name type="synonym">Phanera variegata</name>
    <dbReference type="NCBI Taxonomy" id="167791"/>
    <lineage>
        <taxon>Eukaryota</taxon>
        <taxon>Viridiplantae</taxon>
        <taxon>Streptophyta</taxon>
        <taxon>Embryophyta</taxon>
        <taxon>Tracheophyta</taxon>
        <taxon>Spermatophyta</taxon>
        <taxon>Magnoliopsida</taxon>
        <taxon>eudicotyledons</taxon>
        <taxon>Gunneridae</taxon>
        <taxon>Pentapetalae</taxon>
        <taxon>rosids</taxon>
        <taxon>fabids</taxon>
        <taxon>Fabales</taxon>
        <taxon>Fabaceae</taxon>
        <taxon>Cercidoideae</taxon>
        <taxon>Cercideae</taxon>
        <taxon>Bauhiniinae</taxon>
        <taxon>Bauhinia</taxon>
    </lineage>
</organism>